<evidence type="ECO:0000256" key="6">
    <source>
        <dbReference type="ARBA" id="ARBA00023004"/>
    </source>
</evidence>
<keyword evidence="3" id="KW-0808">Transferase</keyword>
<dbReference type="GO" id="GO:0003824">
    <property type="term" value="F:catalytic activity"/>
    <property type="evidence" value="ECO:0007669"/>
    <property type="project" value="InterPro"/>
</dbReference>
<keyword evidence="2" id="KW-0489">Methyltransferase</keyword>
<dbReference type="SFLD" id="SFLDS00029">
    <property type="entry name" value="Radical_SAM"/>
    <property type="match status" value="1"/>
</dbReference>
<evidence type="ECO:0000313" key="11">
    <source>
        <dbReference type="Proteomes" id="UP000422108"/>
    </source>
</evidence>
<comment type="cofactor">
    <cofactor evidence="1">
        <name>[4Fe-4S] cluster</name>
        <dbReference type="ChEBI" id="CHEBI:49883"/>
    </cofactor>
</comment>
<sequence length="470" mass="53113">MIKRILLINPPHTLKKHTGIIDANPPLGLAYIAAVLRDRYDVRICDAVIEGIDNRLFHDNEQMTVGLRDNDILSQIRDFAPDVVGVSSMFSDQYHNAHRMCALAKKVSMGIITVMGGAHASYNKLTVMQDKNVDFVIVGEGEESFGKLLSSIANNTPRNTLDGLCWRDANGEVKCTPKTSFIKDLDQIPFPAHDLLPIDKYCRYTKHRGLSKGSPYCSVITSRGCPANCIFCSIHSVWGKSYRTRSPENVIAEIKHLKSHYNINEIAFEDDNLTYDKNRAIAIFDLLIENQLDISWSTPNGVALWSLDTQVLDKMRDSGCFSVVLAVESGDQEVLSKLLKKPLKLKKVEKLVRYAKKIGLETGGLFVIGAPGETTDQMHRTIKYMFTLPFSQRYLSILTPYPGTKLWDICKKNGYVHADIDLRELKLYQANISTPEFKAEEVQIIYNLAQRAIKRRRIFNAIVKRIKNAF</sequence>
<dbReference type="GO" id="GO:0051539">
    <property type="term" value="F:4 iron, 4 sulfur cluster binding"/>
    <property type="evidence" value="ECO:0007669"/>
    <property type="project" value="UniProtKB-KW"/>
</dbReference>
<dbReference type="SFLD" id="SFLDG01082">
    <property type="entry name" value="B12-binding_domain_containing"/>
    <property type="match status" value="1"/>
</dbReference>
<dbReference type="Proteomes" id="UP000422108">
    <property type="component" value="Chromosome"/>
</dbReference>
<evidence type="ECO:0000256" key="1">
    <source>
        <dbReference type="ARBA" id="ARBA00001966"/>
    </source>
</evidence>
<dbReference type="InterPro" id="IPR006638">
    <property type="entry name" value="Elp3/MiaA/NifB-like_rSAM"/>
</dbReference>
<dbReference type="PANTHER" id="PTHR43409">
    <property type="entry name" value="ANAEROBIC MAGNESIUM-PROTOPORPHYRIN IX MONOMETHYL ESTER CYCLASE-RELATED"/>
    <property type="match status" value="1"/>
</dbReference>
<organism evidence="10 11">
    <name type="scientific">Desulfosarcina ovata subsp. ovata</name>
    <dbReference type="NCBI Taxonomy" id="2752305"/>
    <lineage>
        <taxon>Bacteria</taxon>
        <taxon>Pseudomonadati</taxon>
        <taxon>Thermodesulfobacteriota</taxon>
        <taxon>Desulfobacteria</taxon>
        <taxon>Desulfobacterales</taxon>
        <taxon>Desulfosarcinaceae</taxon>
        <taxon>Desulfosarcina</taxon>
    </lineage>
</organism>
<dbReference type="CDD" id="cd02068">
    <property type="entry name" value="radical_SAM_B12_BD"/>
    <property type="match status" value="1"/>
</dbReference>
<keyword evidence="6" id="KW-0408">Iron</keyword>
<evidence type="ECO:0000259" key="9">
    <source>
        <dbReference type="PROSITE" id="PS51918"/>
    </source>
</evidence>
<keyword evidence="7" id="KW-0411">Iron-sulfur</keyword>
<dbReference type="GO" id="GO:0031419">
    <property type="term" value="F:cobalamin binding"/>
    <property type="evidence" value="ECO:0007669"/>
    <property type="project" value="InterPro"/>
</dbReference>
<dbReference type="AlphaFoldDB" id="A0A5K8A306"/>
<keyword evidence="5" id="KW-0479">Metal-binding</keyword>
<evidence type="ECO:0000259" key="8">
    <source>
        <dbReference type="PROSITE" id="PS51332"/>
    </source>
</evidence>
<dbReference type="Gene3D" id="3.80.30.20">
    <property type="entry name" value="tm_1862 like domain"/>
    <property type="match status" value="1"/>
</dbReference>
<feature type="domain" description="Radical SAM core" evidence="9">
    <location>
        <begin position="211"/>
        <end position="435"/>
    </location>
</feature>
<accession>A0A5K8A306</accession>
<dbReference type="InterPro" id="IPR006158">
    <property type="entry name" value="Cobalamin-bd"/>
</dbReference>
<gene>
    <name evidence="10" type="ORF">DSCOOX_00990</name>
</gene>
<dbReference type="SFLD" id="SFLDG01123">
    <property type="entry name" value="methyltransferase_(Class_B)"/>
    <property type="match status" value="1"/>
</dbReference>
<proteinExistence type="predicted"/>
<reference evidence="10 11" key="1">
    <citation type="submission" date="2019-11" db="EMBL/GenBank/DDBJ databases">
        <title>Comparative genomics of hydrocarbon-degrading Desulfosarcina strains.</title>
        <authorList>
            <person name="Watanabe M."/>
            <person name="Kojima H."/>
            <person name="Fukui M."/>
        </authorList>
    </citation>
    <scope>NUCLEOTIDE SEQUENCE [LARGE SCALE GENOMIC DNA]</scope>
    <source>
        <strain evidence="11">oXyS1</strain>
    </source>
</reference>
<dbReference type="PANTHER" id="PTHR43409:SF7">
    <property type="entry name" value="BLL1977 PROTEIN"/>
    <property type="match status" value="1"/>
</dbReference>
<name>A0A5K8A306_9BACT</name>
<dbReference type="SUPFAM" id="SSF52242">
    <property type="entry name" value="Cobalamin (vitamin B12)-binding domain"/>
    <property type="match status" value="1"/>
</dbReference>
<evidence type="ECO:0000256" key="7">
    <source>
        <dbReference type="ARBA" id="ARBA00023014"/>
    </source>
</evidence>
<keyword evidence="4" id="KW-0949">S-adenosyl-L-methionine</keyword>
<dbReference type="RefSeq" id="WP_155308419.1">
    <property type="nucleotide sequence ID" value="NZ_AP021879.1"/>
</dbReference>
<dbReference type="SMART" id="SM00729">
    <property type="entry name" value="Elp3"/>
    <property type="match status" value="1"/>
</dbReference>
<evidence type="ECO:0000256" key="5">
    <source>
        <dbReference type="ARBA" id="ARBA00022723"/>
    </source>
</evidence>
<dbReference type="InterPro" id="IPR023404">
    <property type="entry name" value="rSAM_horseshoe"/>
</dbReference>
<feature type="domain" description="B12-binding" evidence="8">
    <location>
        <begin position="11"/>
        <end position="159"/>
    </location>
</feature>
<dbReference type="InterPro" id="IPR051198">
    <property type="entry name" value="BchE-like"/>
</dbReference>
<dbReference type="InterPro" id="IPR036724">
    <property type="entry name" value="Cobalamin-bd_sf"/>
</dbReference>
<dbReference type="Pfam" id="PF04055">
    <property type="entry name" value="Radical_SAM"/>
    <property type="match status" value="1"/>
</dbReference>
<keyword evidence="11" id="KW-1185">Reference proteome</keyword>
<dbReference type="InterPro" id="IPR034466">
    <property type="entry name" value="Methyltransferase_Class_B"/>
</dbReference>
<evidence type="ECO:0000256" key="2">
    <source>
        <dbReference type="ARBA" id="ARBA00022603"/>
    </source>
</evidence>
<dbReference type="PROSITE" id="PS51918">
    <property type="entry name" value="RADICAL_SAM"/>
    <property type="match status" value="1"/>
</dbReference>
<dbReference type="GO" id="GO:0046872">
    <property type="term" value="F:metal ion binding"/>
    <property type="evidence" value="ECO:0007669"/>
    <property type="project" value="UniProtKB-KW"/>
</dbReference>
<evidence type="ECO:0000256" key="3">
    <source>
        <dbReference type="ARBA" id="ARBA00022679"/>
    </source>
</evidence>
<dbReference type="EMBL" id="AP021879">
    <property type="protein sequence ID" value="BBO86919.1"/>
    <property type="molecule type" value="Genomic_DNA"/>
</dbReference>
<evidence type="ECO:0000256" key="4">
    <source>
        <dbReference type="ARBA" id="ARBA00022691"/>
    </source>
</evidence>
<dbReference type="InterPro" id="IPR007197">
    <property type="entry name" value="rSAM"/>
</dbReference>
<dbReference type="Pfam" id="PF02310">
    <property type="entry name" value="B12-binding"/>
    <property type="match status" value="1"/>
</dbReference>
<protein>
    <submittedName>
        <fullName evidence="10">B12-binding domain-containing radical SAM protein</fullName>
    </submittedName>
</protein>
<dbReference type="PROSITE" id="PS51332">
    <property type="entry name" value="B12_BINDING"/>
    <property type="match status" value="1"/>
</dbReference>
<dbReference type="InterPro" id="IPR058240">
    <property type="entry name" value="rSAM_sf"/>
</dbReference>
<dbReference type="Gene3D" id="3.40.50.280">
    <property type="entry name" value="Cobalamin-binding domain"/>
    <property type="match status" value="1"/>
</dbReference>
<dbReference type="SUPFAM" id="SSF102114">
    <property type="entry name" value="Radical SAM enzymes"/>
    <property type="match status" value="1"/>
</dbReference>
<evidence type="ECO:0000313" key="10">
    <source>
        <dbReference type="EMBL" id="BBO86919.1"/>
    </source>
</evidence>
<dbReference type="CDD" id="cd01335">
    <property type="entry name" value="Radical_SAM"/>
    <property type="match status" value="1"/>
</dbReference>